<reference evidence="1 2" key="1">
    <citation type="submission" date="2018-02" db="EMBL/GenBank/DDBJ databases">
        <authorList>
            <person name="Rodrigo-Torres L."/>
            <person name="Arahal R. D."/>
            <person name="Lucena T."/>
        </authorList>
    </citation>
    <scope>NUCLEOTIDE SEQUENCE [LARGE SCALE GENOMIC DNA]</scope>
    <source>
        <strain evidence="1 2">CECT 9267</strain>
    </source>
</reference>
<dbReference type="AlphaFoldDB" id="A0AAE8LVG5"/>
<comment type="caution">
    <text evidence="1">The sequence shown here is derived from an EMBL/GenBank/DDBJ whole genome shotgun (WGS) entry which is preliminary data.</text>
</comment>
<dbReference type="InterPro" id="IPR029058">
    <property type="entry name" value="AB_hydrolase_fold"/>
</dbReference>
<dbReference type="Gene3D" id="3.40.50.1820">
    <property type="entry name" value="alpha/beta hydrolase"/>
    <property type="match status" value="1"/>
</dbReference>
<name>A0AAE8LVG5_LATSK</name>
<evidence type="ECO:0008006" key="3">
    <source>
        <dbReference type="Google" id="ProtNLM"/>
    </source>
</evidence>
<evidence type="ECO:0000313" key="1">
    <source>
        <dbReference type="EMBL" id="SPE19593.1"/>
    </source>
</evidence>
<protein>
    <recommendedName>
        <fullName evidence="3">Alpha/beta hydrolase</fullName>
    </recommendedName>
</protein>
<dbReference type="RefSeq" id="WP_025016376.1">
    <property type="nucleotide sequence ID" value="NZ_BJLN01000002.1"/>
</dbReference>
<dbReference type="GeneID" id="57132229"/>
<sequence length="280" mass="31103">MRKLRIVLICVFCLVVGGVIGTLGTTRVAVQGLVSPQKADRQPIVFVPGSGGTNDRFDQLFKTVNQHYRQHSILKVEVMADGQVKTKGQIVWRDKVPLIVVSFENNNDGDENVFKQTEWFEKAMQQLTKQYHFKKFNGVGYSNGGLVLTRYAERYPKEAQLSRLLTIGTPYNGLNASIKDESPMLTDLKSQKEHLSKKMVVYSVGGTTTGGDDGIVPASSVAAGREVFQNQIAHYMSMFVSGNDAKHTSLPENETIVYLIEELIVQQPVDPQKPLSAKLK</sequence>
<proteinExistence type="predicted"/>
<organism evidence="1 2">
    <name type="scientific">Latilactobacillus sakei</name>
    <name type="common">Lactobacillus sakei</name>
    <dbReference type="NCBI Taxonomy" id="1599"/>
    <lineage>
        <taxon>Bacteria</taxon>
        <taxon>Bacillati</taxon>
        <taxon>Bacillota</taxon>
        <taxon>Bacilli</taxon>
        <taxon>Lactobacillales</taxon>
        <taxon>Lactobacillaceae</taxon>
        <taxon>Latilactobacillus</taxon>
    </lineage>
</organism>
<dbReference type="InterPro" id="IPR010315">
    <property type="entry name" value="DUF915_hydro-like"/>
</dbReference>
<dbReference type="Pfam" id="PF06028">
    <property type="entry name" value="DUF915"/>
    <property type="match status" value="1"/>
</dbReference>
<accession>A0AAE8LVG5</accession>
<dbReference type="SUPFAM" id="SSF53474">
    <property type="entry name" value="alpha/beta-Hydrolases"/>
    <property type="match status" value="1"/>
</dbReference>
<gene>
    <name evidence="1" type="ORF">LAS9267_00560</name>
</gene>
<dbReference type="EMBL" id="OKRC01000002">
    <property type="protein sequence ID" value="SPE19593.1"/>
    <property type="molecule type" value="Genomic_DNA"/>
</dbReference>
<dbReference type="Proteomes" id="UP000239650">
    <property type="component" value="Unassembled WGS sequence"/>
</dbReference>
<evidence type="ECO:0000313" key="2">
    <source>
        <dbReference type="Proteomes" id="UP000239650"/>
    </source>
</evidence>